<dbReference type="Gene3D" id="3.40.50.11660">
    <property type="entry name" value="Glycosyl transferase family 10, C-terminal domain"/>
    <property type="match status" value="1"/>
</dbReference>
<organism evidence="2">
    <name type="scientific">uncultured Caudovirales phage</name>
    <dbReference type="NCBI Taxonomy" id="2100421"/>
    <lineage>
        <taxon>Viruses</taxon>
        <taxon>Duplodnaviria</taxon>
        <taxon>Heunggongvirae</taxon>
        <taxon>Uroviricota</taxon>
        <taxon>Caudoviricetes</taxon>
        <taxon>Peduoviridae</taxon>
        <taxon>Maltschvirus</taxon>
        <taxon>Maltschvirus maltsch</taxon>
    </lineage>
</organism>
<dbReference type="Pfam" id="PF00852">
    <property type="entry name" value="Glyco_transf_10"/>
    <property type="match status" value="1"/>
</dbReference>
<dbReference type="SUPFAM" id="SSF53756">
    <property type="entry name" value="UDP-Glycosyltransferase/glycogen phosphorylase"/>
    <property type="match status" value="1"/>
</dbReference>
<gene>
    <name evidence="2" type="ORF">UFOVP595_10</name>
</gene>
<accession>A0A6J5N254</accession>
<evidence type="ECO:0000259" key="1">
    <source>
        <dbReference type="Pfam" id="PF00852"/>
    </source>
</evidence>
<proteinExistence type="predicted"/>
<dbReference type="EMBL" id="LR796568">
    <property type="protein sequence ID" value="CAB4151326.1"/>
    <property type="molecule type" value="Genomic_DNA"/>
</dbReference>
<dbReference type="GO" id="GO:0016740">
    <property type="term" value="F:transferase activity"/>
    <property type="evidence" value="ECO:0007669"/>
    <property type="project" value="UniProtKB-KW"/>
</dbReference>
<reference evidence="2" key="1">
    <citation type="submission" date="2020-04" db="EMBL/GenBank/DDBJ databases">
        <authorList>
            <person name="Chiriac C."/>
            <person name="Salcher M."/>
            <person name="Ghai R."/>
            <person name="Kavagutti S V."/>
        </authorList>
    </citation>
    <scope>NUCLEOTIDE SEQUENCE</scope>
</reference>
<protein>
    <submittedName>
        <fullName evidence="2">Glycosyl transferase family 10</fullName>
    </submittedName>
</protein>
<feature type="domain" description="Fucosyltransferase C-terminal" evidence="1">
    <location>
        <begin position="112"/>
        <end position="215"/>
    </location>
</feature>
<dbReference type="InterPro" id="IPR038577">
    <property type="entry name" value="GT10-like_C_sf"/>
</dbReference>
<sequence length="259" mass="30407">MLKIRLVSNYADSKRLTSEVIRQFAPKEFAINFEFVLDDSYDKLFIFNNWDGDIKVSKENIFVISQEPTWSANFVDWNDRCAEFISPTNNQLPMMFNWTGLDYEDAINLKVEKTKPCSFIVAHHEPQDGTLYEFRNNLVHQILDTNLPIDIYGKDWNVFDSRWKGAIENKSQGLLDYHTSICIENCEQDFYVSEKFWDIIICDAIPIPYRAIKENTINNLTALIELFALGDSAILIQEQKDFYFNELNIFNYIRSKCLK</sequence>
<evidence type="ECO:0000313" key="2">
    <source>
        <dbReference type="EMBL" id="CAB4151326.1"/>
    </source>
</evidence>
<name>A0A6J5N254_9CAUD</name>
<keyword evidence="2" id="KW-0808">Transferase</keyword>
<dbReference type="InterPro" id="IPR055270">
    <property type="entry name" value="Glyco_tran_10_C"/>
</dbReference>